<sequence length="185" mass="21209">MEERELETAIFAGGCFWCTEAVFSRIEGVENVVSGYTGGNIKNPAYREICTGRTGHAEAVQITFDPAKVSFRGLLEVFFATHNPTTLNQQGNDIGSQYRSAVFYTSKEQQEQAISFIEMLEEEKVFENKIVTEVTEANTFYLAEDYHQDYYKFNKDQPYCEVIISPKLEKLEKYYKNKLKKADAV</sequence>
<dbReference type="HAMAP" id="MF_01401">
    <property type="entry name" value="MsrA"/>
    <property type="match status" value="1"/>
</dbReference>
<feature type="domain" description="Peptide methionine sulphoxide reductase MsrA" evidence="5">
    <location>
        <begin position="8"/>
        <end position="161"/>
    </location>
</feature>
<dbReference type="EC" id="1.8.4.11" evidence="4"/>
<reference evidence="6" key="1">
    <citation type="submission" date="2022-03" db="EMBL/GenBank/DDBJ databases">
        <title>Description of Abyssus ytuae gen. nov., sp. nov., a novel member of the family Flavobacteriaceae isolated from the sediment of Mariana Trench.</title>
        <authorList>
            <person name="Zhang J."/>
            <person name="Xu X."/>
        </authorList>
    </citation>
    <scope>NUCLEOTIDE SEQUENCE</scope>
    <source>
        <strain evidence="6">MT3330</strain>
    </source>
</reference>
<dbReference type="Proteomes" id="UP000831290">
    <property type="component" value="Chromosome"/>
</dbReference>
<dbReference type="InterPro" id="IPR002569">
    <property type="entry name" value="Met_Sox_Rdtase_MsrA_dom"/>
</dbReference>
<keyword evidence="7" id="KW-1185">Reference proteome</keyword>
<evidence type="ECO:0000256" key="2">
    <source>
        <dbReference type="ARBA" id="ARBA00047806"/>
    </source>
</evidence>
<name>A0A9E6ZKI5_9FLAO</name>
<evidence type="ECO:0000313" key="7">
    <source>
        <dbReference type="Proteomes" id="UP000831290"/>
    </source>
</evidence>
<evidence type="ECO:0000313" key="6">
    <source>
        <dbReference type="EMBL" id="UOB17387.1"/>
    </source>
</evidence>
<dbReference type="KEGG" id="fbm:MQE35_16825"/>
<dbReference type="RefSeq" id="WP_255842815.1">
    <property type="nucleotide sequence ID" value="NZ_CP094358.1"/>
</dbReference>
<comment type="function">
    <text evidence="4">Has an important function as a repair enzyme for proteins that have been inactivated by oxidation. Catalyzes the reversible oxidation-reduction of methionine sulfoxide in proteins to methionine.</text>
</comment>
<organism evidence="6 7">
    <name type="scientific">Abyssalbus ytuae</name>
    <dbReference type="NCBI Taxonomy" id="2926907"/>
    <lineage>
        <taxon>Bacteria</taxon>
        <taxon>Pseudomonadati</taxon>
        <taxon>Bacteroidota</taxon>
        <taxon>Flavobacteriia</taxon>
        <taxon>Flavobacteriales</taxon>
        <taxon>Flavobacteriaceae</taxon>
        <taxon>Abyssalbus</taxon>
    </lineage>
</organism>
<evidence type="ECO:0000256" key="3">
    <source>
        <dbReference type="ARBA" id="ARBA00048782"/>
    </source>
</evidence>
<evidence type="ECO:0000259" key="5">
    <source>
        <dbReference type="Pfam" id="PF01625"/>
    </source>
</evidence>
<dbReference type="Pfam" id="PF01625">
    <property type="entry name" value="PMSR"/>
    <property type="match status" value="1"/>
</dbReference>
<dbReference type="AlphaFoldDB" id="A0A9E6ZKI5"/>
<evidence type="ECO:0000256" key="1">
    <source>
        <dbReference type="ARBA" id="ARBA00023002"/>
    </source>
</evidence>
<comment type="similarity">
    <text evidence="4">Belongs to the MsrA Met sulfoxide reductase family.</text>
</comment>
<comment type="catalytic activity">
    <reaction evidence="2 4">
        <text>L-methionyl-[protein] + [thioredoxin]-disulfide + H2O = L-methionyl-(S)-S-oxide-[protein] + [thioredoxin]-dithiol</text>
        <dbReference type="Rhea" id="RHEA:14217"/>
        <dbReference type="Rhea" id="RHEA-COMP:10698"/>
        <dbReference type="Rhea" id="RHEA-COMP:10700"/>
        <dbReference type="Rhea" id="RHEA-COMP:12313"/>
        <dbReference type="Rhea" id="RHEA-COMP:12315"/>
        <dbReference type="ChEBI" id="CHEBI:15377"/>
        <dbReference type="ChEBI" id="CHEBI:16044"/>
        <dbReference type="ChEBI" id="CHEBI:29950"/>
        <dbReference type="ChEBI" id="CHEBI:44120"/>
        <dbReference type="ChEBI" id="CHEBI:50058"/>
        <dbReference type="EC" id="1.8.4.11"/>
    </reaction>
</comment>
<keyword evidence="1 4" id="KW-0560">Oxidoreductase</keyword>
<dbReference type="SUPFAM" id="SSF55068">
    <property type="entry name" value="Peptide methionine sulfoxide reductase"/>
    <property type="match status" value="1"/>
</dbReference>
<proteinExistence type="inferred from homology"/>
<dbReference type="NCBIfam" id="TIGR00401">
    <property type="entry name" value="msrA"/>
    <property type="match status" value="1"/>
</dbReference>
<dbReference type="PANTHER" id="PTHR43774">
    <property type="entry name" value="PEPTIDE METHIONINE SULFOXIDE REDUCTASE"/>
    <property type="match status" value="1"/>
</dbReference>
<gene>
    <name evidence="4 6" type="primary">msrA</name>
    <name evidence="6" type="ORF">MQE35_16825</name>
</gene>
<dbReference type="PANTHER" id="PTHR43774:SF1">
    <property type="entry name" value="PEPTIDE METHIONINE SULFOXIDE REDUCTASE MSRA 2"/>
    <property type="match status" value="1"/>
</dbReference>
<feature type="active site" evidence="4">
    <location>
        <position position="15"/>
    </location>
</feature>
<accession>A0A9E6ZKI5</accession>
<dbReference type="GO" id="GO:0008113">
    <property type="term" value="F:peptide-methionine (S)-S-oxide reductase activity"/>
    <property type="evidence" value="ECO:0007669"/>
    <property type="project" value="UniProtKB-UniRule"/>
</dbReference>
<dbReference type="EMBL" id="CP094358">
    <property type="protein sequence ID" value="UOB17387.1"/>
    <property type="molecule type" value="Genomic_DNA"/>
</dbReference>
<dbReference type="InterPro" id="IPR036509">
    <property type="entry name" value="Met_Sox_Rdtase_MsrA_sf"/>
</dbReference>
<evidence type="ECO:0000256" key="4">
    <source>
        <dbReference type="HAMAP-Rule" id="MF_01401"/>
    </source>
</evidence>
<dbReference type="Gene3D" id="3.30.1060.10">
    <property type="entry name" value="Peptide methionine sulphoxide reductase MsrA"/>
    <property type="match status" value="1"/>
</dbReference>
<protein>
    <recommendedName>
        <fullName evidence="4">Peptide methionine sulfoxide reductase MsrA</fullName>
        <shortName evidence="4">Protein-methionine-S-oxide reductase</shortName>
        <ecNumber evidence="4">1.8.4.11</ecNumber>
    </recommendedName>
    <alternativeName>
        <fullName evidence="4">Peptide-methionine (S)-S-oxide reductase</fullName>
        <shortName evidence="4">Peptide Met(O) reductase</shortName>
    </alternativeName>
</protein>
<comment type="catalytic activity">
    <reaction evidence="3 4">
        <text>[thioredoxin]-disulfide + L-methionine + H2O = L-methionine (S)-S-oxide + [thioredoxin]-dithiol</text>
        <dbReference type="Rhea" id="RHEA:19993"/>
        <dbReference type="Rhea" id="RHEA-COMP:10698"/>
        <dbReference type="Rhea" id="RHEA-COMP:10700"/>
        <dbReference type="ChEBI" id="CHEBI:15377"/>
        <dbReference type="ChEBI" id="CHEBI:29950"/>
        <dbReference type="ChEBI" id="CHEBI:50058"/>
        <dbReference type="ChEBI" id="CHEBI:57844"/>
        <dbReference type="ChEBI" id="CHEBI:58772"/>
        <dbReference type="EC" id="1.8.4.11"/>
    </reaction>
</comment>